<dbReference type="EMBL" id="JBDODL010001890">
    <property type="protein sequence ID" value="MES1921877.1"/>
    <property type="molecule type" value="Genomic_DNA"/>
</dbReference>
<accession>A0ABV2AR92</accession>
<gene>
    <name evidence="1" type="ORF">MHBO_003411</name>
</gene>
<protein>
    <submittedName>
        <fullName evidence="1">Uncharacterized protein</fullName>
    </submittedName>
</protein>
<comment type="caution">
    <text evidence="1">The sequence shown here is derived from an EMBL/GenBank/DDBJ whole genome shotgun (WGS) entry which is preliminary data.</text>
</comment>
<name>A0ABV2AR92_9EUKA</name>
<reference evidence="1 2" key="1">
    <citation type="journal article" date="2024" name="BMC Biol.">
        <title>Comparative genomics of Ascetosporea gives new insight into the evolutionary basis for animal parasitism in Rhizaria.</title>
        <authorList>
            <person name="Hiltunen Thoren M."/>
            <person name="Onut-Brannstrom I."/>
            <person name="Alfjorden A."/>
            <person name="Peckova H."/>
            <person name="Swords F."/>
            <person name="Hooper C."/>
            <person name="Holzer A.S."/>
            <person name="Bass D."/>
            <person name="Burki F."/>
        </authorList>
    </citation>
    <scope>NUCLEOTIDE SEQUENCE [LARGE SCALE GENOMIC DNA]</scope>
    <source>
        <strain evidence="1">20-A016</strain>
    </source>
</reference>
<evidence type="ECO:0000313" key="2">
    <source>
        <dbReference type="Proteomes" id="UP001439008"/>
    </source>
</evidence>
<evidence type="ECO:0000313" key="1">
    <source>
        <dbReference type="EMBL" id="MES1921877.1"/>
    </source>
</evidence>
<keyword evidence="2" id="KW-1185">Reference proteome</keyword>
<organism evidence="1 2">
    <name type="scientific">Bonamia ostreae</name>
    <dbReference type="NCBI Taxonomy" id="126728"/>
    <lineage>
        <taxon>Eukaryota</taxon>
        <taxon>Sar</taxon>
        <taxon>Rhizaria</taxon>
        <taxon>Endomyxa</taxon>
        <taxon>Ascetosporea</taxon>
        <taxon>Haplosporida</taxon>
        <taxon>Bonamia</taxon>
    </lineage>
</organism>
<feature type="non-terminal residue" evidence="1">
    <location>
        <position position="1"/>
    </location>
</feature>
<proteinExistence type="predicted"/>
<dbReference type="Proteomes" id="UP001439008">
    <property type="component" value="Unassembled WGS sequence"/>
</dbReference>
<sequence length="257" mass="29541">LNYIKLAVMAVFEKSRCRCCFKKKKVYPHPRNYYGGKPSTCFNCIVAIKKSSNSPDCLCNVCGEGDIRLFHCYTQNCAKYFCLGCIAANYGKTATKNILKQINSKKWHCFACTPSFHNRCLDQIDLEYRGSFGGFTPKTFVPVTKLFSSFRKNDLFRLSKKPKNGPYNVISVVWFVDNSSLFGEKYLRLKKKSQVTAYVLGLARNVEALTKAFPEWRLRVYYDNSVMAAYPEIAPNIIKAFVKHPFVEVYQVPNWPE</sequence>
<feature type="non-terminal residue" evidence="1">
    <location>
        <position position="257"/>
    </location>
</feature>